<dbReference type="RefSeq" id="WP_069961496.1">
    <property type="nucleotide sequence ID" value="NZ_CP016094.1"/>
</dbReference>
<organism evidence="2 3">
    <name type="scientific">Lacunisphaera limnophila</name>
    <dbReference type="NCBI Taxonomy" id="1838286"/>
    <lineage>
        <taxon>Bacteria</taxon>
        <taxon>Pseudomonadati</taxon>
        <taxon>Verrucomicrobiota</taxon>
        <taxon>Opitutia</taxon>
        <taxon>Opitutales</taxon>
        <taxon>Opitutaceae</taxon>
        <taxon>Lacunisphaera</taxon>
    </lineage>
</organism>
<sequence>MSKWLLGVMLLPGFLRAEAPLFRDVFKSGDLWRVEAAATARLAFDEGTGMTITNRTGITVWFRHRLTAPVTISYTATVRSTGRVSDLNCFWMATDPAQPDGDLFAPGAGRRDGTFASYDALRTYYVGYGGNTNTTTRFRRYDGTGARPLLPAHDLSAPEFLLQPDQAYRITITADENGRVQFIRDGEVVFDWTDPAPLRSGWFGFRSVDSQIEIRDFAVHAGVSPTAAAR</sequence>
<proteinExistence type="predicted"/>
<dbReference type="KEGG" id="obg:Verru16b_01281"/>
<accession>A0A1D8ATM8</accession>
<evidence type="ECO:0000313" key="3">
    <source>
        <dbReference type="Proteomes" id="UP000095228"/>
    </source>
</evidence>
<name>A0A1D8ATM8_9BACT</name>
<gene>
    <name evidence="2" type="ORF">Verru16b_01281</name>
</gene>
<dbReference type="OrthoDB" id="262615at2"/>
<dbReference type="EMBL" id="CP016094">
    <property type="protein sequence ID" value="AOS44220.1"/>
    <property type="molecule type" value="Genomic_DNA"/>
</dbReference>
<dbReference type="Gene3D" id="2.60.120.200">
    <property type="match status" value="1"/>
</dbReference>
<keyword evidence="3" id="KW-1185">Reference proteome</keyword>
<reference evidence="2 3" key="1">
    <citation type="submission" date="2016-06" db="EMBL/GenBank/DDBJ databases">
        <title>Three novel species with peptidoglycan cell walls form the new genus Lacunisphaera gen. nov. in the family Opitutaceae of the verrucomicrobial subdivision 4.</title>
        <authorList>
            <person name="Rast P."/>
            <person name="Gloeckner I."/>
            <person name="Jogler M."/>
            <person name="Boedeker C."/>
            <person name="Jeske O."/>
            <person name="Wiegand S."/>
            <person name="Reinhardt R."/>
            <person name="Schumann P."/>
            <person name="Rohde M."/>
            <person name="Spring S."/>
            <person name="Gloeckner F.O."/>
            <person name="Jogler C."/>
        </authorList>
    </citation>
    <scope>NUCLEOTIDE SEQUENCE [LARGE SCALE GENOMIC DNA]</scope>
    <source>
        <strain evidence="2 3">IG16b</strain>
    </source>
</reference>
<dbReference type="InterPro" id="IPR046217">
    <property type="entry name" value="DUF6250"/>
</dbReference>
<dbReference type="STRING" id="1838286.Verru16b_01281"/>
<dbReference type="Pfam" id="PF19763">
    <property type="entry name" value="DUF6250"/>
    <property type="match status" value="1"/>
</dbReference>
<dbReference type="AlphaFoldDB" id="A0A1D8ATM8"/>
<evidence type="ECO:0000259" key="1">
    <source>
        <dbReference type="Pfam" id="PF19763"/>
    </source>
</evidence>
<evidence type="ECO:0000313" key="2">
    <source>
        <dbReference type="EMBL" id="AOS44220.1"/>
    </source>
</evidence>
<dbReference type="Proteomes" id="UP000095228">
    <property type="component" value="Chromosome"/>
</dbReference>
<feature type="domain" description="DUF6250" evidence="1">
    <location>
        <begin position="52"/>
        <end position="217"/>
    </location>
</feature>
<protein>
    <recommendedName>
        <fullName evidence="1">DUF6250 domain-containing protein</fullName>
    </recommendedName>
</protein>